<dbReference type="EC" id="2.3.1.9" evidence="4"/>
<dbReference type="PROSITE" id="PS00098">
    <property type="entry name" value="THIOLASE_1"/>
    <property type="match status" value="1"/>
</dbReference>
<reference evidence="4 5" key="1">
    <citation type="journal article" date="2011" name="J. Bacteriol.">
        <title>Complete genome sequence of the type strain Cupriavidus necator N-1.</title>
        <authorList>
            <person name="Poehlein A."/>
            <person name="Kusian B."/>
            <person name="Friedrich B."/>
            <person name="Daniel R."/>
            <person name="Bowien B."/>
        </authorList>
    </citation>
    <scope>NUCLEOTIDE SEQUENCE [LARGE SCALE GENOMIC DNA]</scope>
    <source>
        <strain evidence="5">ATCC 43291 / DSM 13513 / CCUG 52238 / LMG 8453 / N-1</strain>
        <plasmid evidence="4 5">pBB1</plasmid>
    </source>
</reference>
<dbReference type="HOGENOM" id="CLU_035425_0_0_4"/>
<dbReference type="SUPFAM" id="SSF53901">
    <property type="entry name" value="Thiolase-like"/>
    <property type="match status" value="2"/>
</dbReference>
<dbReference type="Proteomes" id="UP000006798">
    <property type="component" value="Plasmid pBB1"/>
</dbReference>
<evidence type="ECO:0000313" key="4">
    <source>
        <dbReference type="EMBL" id="AEI81943.1"/>
    </source>
</evidence>
<dbReference type="InterPro" id="IPR020615">
    <property type="entry name" value="Thiolase_acyl_enz_int_AS"/>
</dbReference>
<dbReference type="GeneID" id="34312672"/>
<dbReference type="KEGG" id="cnc:CNE_BB1p05230"/>
<dbReference type="Gene3D" id="3.40.47.10">
    <property type="match status" value="1"/>
</dbReference>
<dbReference type="InterPro" id="IPR020616">
    <property type="entry name" value="Thiolase_N"/>
</dbReference>
<evidence type="ECO:0000313" key="5">
    <source>
        <dbReference type="Proteomes" id="UP000006798"/>
    </source>
</evidence>
<organism evidence="4 5">
    <name type="scientific">Cupriavidus necator (strain ATCC 43291 / DSM 13513 / CCUG 52238 / LMG 8453 / N-1)</name>
    <name type="common">Ralstonia eutropha</name>
    <dbReference type="NCBI Taxonomy" id="1042878"/>
    <lineage>
        <taxon>Bacteria</taxon>
        <taxon>Pseudomonadati</taxon>
        <taxon>Pseudomonadota</taxon>
        <taxon>Betaproteobacteria</taxon>
        <taxon>Burkholderiales</taxon>
        <taxon>Burkholderiaceae</taxon>
        <taxon>Cupriavidus</taxon>
    </lineage>
</organism>
<sequence>MSSNVVIAGVGMVPFKRPGQSESYDLMAEQAVRAALADAGIEYGLVEQAFASFVYGDSCSGERALYRVGMTGIPITNVNNNCASGSSALYLARQAVLAGAAECALAVGFEEMQPGALDRVFPAYADPLERHRESVAAAMGFGQAERALPPALMMFGSQLEWTARELQIPDEVFARIAVKARAHAKHNPYAIFRDPLTVEEVLSAPTVWGRLRKLYACPPSCGAAAVIVCSDKFARRHGLRLDVVILAHEIGSDIASDLDPPNVPDALSRGAARRTADRAYAMAGVEPLDIDVAEVHDCFVSNELLTYACVGFCDEEDLERFVIEGRNTYGGQVVVCPSGGLLSKGHPLGATGLAQITELTMQLRGTAGQRQVEGARLALQHNGGLGTAVSVAILQRRT</sequence>
<dbReference type="PANTHER" id="PTHR42870">
    <property type="entry name" value="ACETYL-COA C-ACETYLTRANSFERASE"/>
    <property type="match status" value="1"/>
</dbReference>
<dbReference type="PIRSF" id="PIRSF000429">
    <property type="entry name" value="Ac-CoA_Ac_transf"/>
    <property type="match status" value="1"/>
</dbReference>
<keyword evidence="1 4" id="KW-0808">Transferase</keyword>
<gene>
    <name evidence="4" type="ordered locus">CNE_BB1p05230</name>
</gene>
<dbReference type="InterPro" id="IPR002155">
    <property type="entry name" value="Thiolase"/>
</dbReference>
<protein>
    <submittedName>
        <fullName evidence="4">Acetyl-CoA acetyltransferase</fullName>
        <ecNumber evidence="4">2.3.1.9</ecNumber>
    </submittedName>
</protein>
<geneLocation type="plasmid" evidence="4 5">
    <name>pBB1</name>
</geneLocation>
<name>F8GX73_CUPNN</name>
<dbReference type="RefSeq" id="WP_013958995.1">
    <property type="nucleotide sequence ID" value="NC_015727.1"/>
</dbReference>
<dbReference type="AlphaFoldDB" id="F8GX73"/>
<keyword evidence="4" id="KW-0012">Acyltransferase</keyword>
<dbReference type="GO" id="GO:0003985">
    <property type="term" value="F:acetyl-CoA C-acetyltransferase activity"/>
    <property type="evidence" value="ECO:0007669"/>
    <property type="project" value="UniProtKB-EC"/>
</dbReference>
<dbReference type="InterPro" id="IPR055140">
    <property type="entry name" value="Thiolase_C_2"/>
</dbReference>
<dbReference type="Pfam" id="PF00108">
    <property type="entry name" value="Thiolase_N"/>
    <property type="match status" value="1"/>
</dbReference>
<feature type="domain" description="Thiolase C-terminal" evidence="3">
    <location>
        <begin position="265"/>
        <end position="396"/>
    </location>
</feature>
<keyword evidence="4" id="KW-0614">Plasmid</keyword>
<dbReference type="EMBL" id="CP002879">
    <property type="protein sequence ID" value="AEI81943.1"/>
    <property type="molecule type" value="Genomic_DNA"/>
</dbReference>
<dbReference type="NCBIfam" id="NF006102">
    <property type="entry name" value="PRK08256.1"/>
    <property type="match status" value="1"/>
</dbReference>
<dbReference type="PANTHER" id="PTHR42870:SF1">
    <property type="entry name" value="NON-SPECIFIC LIPID-TRANSFER PROTEIN-LIKE 2"/>
    <property type="match status" value="1"/>
</dbReference>
<evidence type="ECO:0000259" key="2">
    <source>
        <dbReference type="Pfam" id="PF00108"/>
    </source>
</evidence>
<dbReference type="CDD" id="cd00829">
    <property type="entry name" value="SCP-x_thiolase"/>
    <property type="match status" value="1"/>
</dbReference>
<dbReference type="InterPro" id="IPR016039">
    <property type="entry name" value="Thiolase-like"/>
</dbReference>
<evidence type="ECO:0000259" key="3">
    <source>
        <dbReference type="Pfam" id="PF22691"/>
    </source>
</evidence>
<dbReference type="Pfam" id="PF22691">
    <property type="entry name" value="Thiolase_C_1"/>
    <property type="match status" value="1"/>
</dbReference>
<accession>F8GX73</accession>
<feature type="domain" description="Thiolase N-terminal" evidence="2">
    <location>
        <begin position="5"/>
        <end position="230"/>
    </location>
</feature>
<evidence type="ECO:0000256" key="1">
    <source>
        <dbReference type="ARBA" id="ARBA00022679"/>
    </source>
</evidence>
<proteinExistence type="predicted"/>